<comment type="caution">
    <text evidence="10">The sequence shown here is derived from an EMBL/GenBank/DDBJ whole genome shotgun (WGS) entry which is preliminary data.</text>
</comment>
<dbReference type="GO" id="GO:0008270">
    <property type="term" value="F:zinc ion binding"/>
    <property type="evidence" value="ECO:0007669"/>
    <property type="project" value="InterPro"/>
</dbReference>
<keyword evidence="4 7" id="KW-0862">Zinc</keyword>
<protein>
    <submittedName>
        <fullName evidence="10">Alcohol dehydrogenase</fullName>
        <ecNumber evidence="10">1.1.1.1</ecNumber>
    </submittedName>
</protein>
<organism evidence="10 12">
    <name type="scientific">Carbonactinospora thermoautotrophica</name>
    <dbReference type="NCBI Taxonomy" id="1469144"/>
    <lineage>
        <taxon>Bacteria</taxon>
        <taxon>Bacillati</taxon>
        <taxon>Actinomycetota</taxon>
        <taxon>Actinomycetes</taxon>
        <taxon>Kitasatosporales</taxon>
        <taxon>Carbonactinosporaceae</taxon>
        <taxon>Carbonactinospora</taxon>
    </lineage>
</organism>
<dbReference type="InterPro" id="IPR036291">
    <property type="entry name" value="NAD(P)-bd_dom_sf"/>
</dbReference>
<dbReference type="EMBL" id="JYIK01000888">
    <property type="protein sequence ID" value="KWX09102.1"/>
    <property type="molecule type" value="Genomic_DNA"/>
</dbReference>
<evidence type="ECO:0000313" key="9">
    <source>
        <dbReference type="EMBL" id="KWW97615.1"/>
    </source>
</evidence>
<dbReference type="InterPro" id="IPR013149">
    <property type="entry name" value="ADH-like_C"/>
</dbReference>
<dbReference type="SMART" id="SM00829">
    <property type="entry name" value="PKS_ER"/>
    <property type="match status" value="1"/>
</dbReference>
<dbReference type="SUPFAM" id="SSF50129">
    <property type="entry name" value="GroES-like"/>
    <property type="match status" value="1"/>
</dbReference>
<name>A0A132MMN0_9ACTN</name>
<dbReference type="PANTHER" id="PTHR42940">
    <property type="entry name" value="ALCOHOL DEHYDROGENASE 1-RELATED"/>
    <property type="match status" value="1"/>
</dbReference>
<dbReference type="EMBL" id="LAXD01000001">
    <property type="protein sequence ID" value="KWW98979.1"/>
    <property type="molecule type" value="Genomic_DNA"/>
</dbReference>
<dbReference type="InterPro" id="IPR020843">
    <property type="entry name" value="ER"/>
</dbReference>
<comment type="cofactor">
    <cofactor evidence="1 7">
        <name>Zn(2+)</name>
        <dbReference type="ChEBI" id="CHEBI:29105"/>
    </cofactor>
</comment>
<dbReference type="Gene3D" id="3.90.180.10">
    <property type="entry name" value="Medium-chain alcohol dehydrogenases, catalytic domain"/>
    <property type="match status" value="1"/>
</dbReference>
<dbReference type="PROSITE" id="PS00059">
    <property type="entry name" value="ADH_ZINC"/>
    <property type="match status" value="1"/>
</dbReference>
<dbReference type="Proteomes" id="UP000070188">
    <property type="component" value="Unassembled WGS sequence"/>
</dbReference>
<evidence type="ECO:0000256" key="2">
    <source>
        <dbReference type="ARBA" id="ARBA00008072"/>
    </source>
</evidence>
<gene>
    <name evidence="10" type="ORF">LI90_609</name>
    <name evidence="9" type="ORF">TH66_18790</name>
    <name evidence="11" type="ORF">TR74_11615</name>
</gene>
<evidence type="ECO:0000256" key="6">
    <source>
        <dbReference type="ARBA" id="ARBA00048262"/>
    </source>
</evidence>
<dbReference type="AlphaFoldDB" id="A0A132MMN0"/>
<evidence type="ECO:0000256" key="3">
    <source>
        <dbReference type="ARBA" id="ARBA00022723"/>
    </source>
</evidence>
<dbReference type="GO" id="GO:0004022">
    <property type="term" value="F:alcohol dehydrogenase (NAD+) activity"/>
    <property type="evidence" value="ECO:0007669"/>
    <property type="project" value="UniProtKB-EC"/>
</dbReference>
<dbReference type="EC" id="1.1.1.1" evidence="10"/>
<reference evidence="13" key="1">
    <citation type="submission" date="2015-02" db="EMBL/GenBank/DDBJ databases">
        <title>Physiological reanalysis, assessment of diazotrophy, and genome sequences of multiple isolates of Streptomyces thermoautotrophicus.</title>
        <authorList>
            <person name="MacKellar D.C."/>
            <person name="Lieber L."/>
            <person name="Norman J."/>
            <person name="Bolger A."/>
            <person name="Tobin C."/>
            <person name="Murray J.W."/>
            <person name="Friesen M."/>
            <person name="Prell J."/>
        </authorList>
    </citation>
    <scope>NUCLEOTIDE SEQUENCE [LARGE SCALE GENOMIC DNA]</scope>
    <source>
        <strain evidence="13">UBT1</strain>
    </source>
</reference>
<dbReference type="InterPro" id="IPR002328">
    <property type="entry name" value="ADH_Zn_CS"/>
</dbReference>
<dbReference type="RefSeq" id="WP_066883968.1">
    <property type="nucleotide sequence ID" value="NZ_JYIJ01000019.1"/>
</dbReference>
<evidence type="ECO:0000313" key="13">
    <source>
        <dbReference type="Proteomes" id="UP000070598"/>
    </source>
</evidence>
<dbReference type="SUPFAM" id="SSF51735">
    <property type="entry name" value="NAD(P)-binding Rossmann-fold domains"/>
    <property type="match status" value="1"/>
</dbReference>
<dbReference type="Pfam" id="PF08240">
    <property type="entry name" value="ADH_N"/>
    <property type="match status" value="1"/>
</dbReference>
<keyword evidence="3 7" id="KW-0479">Metal-binding</keyword>
<dbReference type="GO" id="GO:0008106">
    <property type="term" value="F:alcohol dehydrogenase (NADP+) activity"/>
    <property type="evidence" value="ECO:0007669"/>
    <property type="project" value="UniProtKB-EC"/>
</dbReference>
<feature type="domain" description="Enoyl reductase (ER)" evidence="8">
    <location>
        <begin position="10"/>
        <end position="331"/>
    </location>
</feature>
<evidence type="ECO:0000256" key="1">
    <source>
        <dbReference type="ARBA" id="ARBA00001947"/>
    </source>
</evidence>
<dbReference type="PATRIC" id="fig|1469144.10.peg.706"/>
<dbReference type="GO" id="GO:0005737">
    <property type="term" value="C:cytoplasm"/>
    <property type="evidence" value="ECO:0007669"/>
    <property type="project" value="TreeGrafter"/>
</dbReference>
<evidence type="ECO:0000256" key="7">
    <source>
        <dbReference type="RuleBase" id="RU361277"/>
    </source>
</evidence>
<evidence type="ECO:0000259" key="8">
    <source>
        <dbReference type="SMART" id="SM00829"/>
    </source>
</evidence>
<dbReference type="Pfam" id="PF00107">
    <property type="entry name" value="ADH_zinc_N"/>
    <property type="match status" value="1"/>
</dbReference>
<dbReference type="Proteomes" id="UP000070659">
    <property type="component" value="Unassembled WGS sequence"/>
</dbReference>
<evidence type="ECO:0000313" key="12">
    <source>
        <dbReference type="Proteomes" id="UP000070188"/>
    </source>
</evidence>
<sequence>MKTALLERRGEPLRITEVDDPSPGQGEVLLRVEACGMCHGDVCIADGAWDWVALPRIIGHEIVGVVEEVGPGVDEECIGLRFGVGWMYRSCGRCESCRSRAQMLCEARLVTGSDVNGGYAAKVVAPRDRLVQIPDALGPVEAAPLMCAGVSAFNGLRKAGFGPGTRVGVVGIGGLGHLAVQFAKAAGSRVVAVSRTRRKEKDALALGADEFVATAEGDLAEQLTSLGGLDVAVITATDASLLGSVVGGMRPNGALVLLGLDNDITLSPADLCLRQLRVYGSLTGTVDDEADTLRVAAETGIRPWVEEYPLDQANVALERVRSGEVRYRAALVP</sequence>
<reference evidence="12" key="4">
    <citation type="submission" date="2015-04" db="EMBL/GenBank/DDBJ databases">
        <title>Physiological reanalysis, assessment of diazotrophy, and genome sequences of multiple isolates of Streptomyces thermoautotrophicus.</title>
        <authorList>
            <person name="MacKellar D.C."/>
            <person name="Lieber L."/>
            <person name="Norman J."/>
            <person name="Bolger A."/>
            <person name="Tobin C."/>
            <person name="Murray J.W."/>
            <person name="Chang R."/>
            <person name="Ford T."/>
            <person name="Nguyen P.Q."/>
            <person name="Woodward J."/>
            <person name="Permingeat H."/>
            <person name="Joshi N.S."/>
            <person name="Silver P.A."/>
            <person name="Usadel B."/>
            <person name="Rutherford A.W."/>
            <person name="Friesen M."/>
            <person name="Prell J."/>
        </authorList>
    </citation>
    <scope>NUCLEOTIDE SEQUENCE [LARGE SCALE GENOMIC DNA]</scope>
    <source>
        <strain evidence="12">H1</strain>
    </source>
</reference>
<evidence type="ECO:0000313" key="14">
    <source>
        <dbReference type="Proteomes" id="UP000070659"/>
    </source>
</evidence>
<dbReference type="PANTHER" id="PTHR42940:SF7">
    <property type="entry name" value="ALCOHOL DEHYDROGENASE-LIKE N-TERMINAL DOMAIN-CONTAINING PROTEIN"/>
    <property type="match status" value="1"/>
</dbReference>
<accession>A0A132MMN0</accession>
<dbReference type="InterPro" id="IPR013154">
    <property type="entry name" value="ADH-like_N"/>
</dbReference>
<comment type="catalytic activity">
    <reaction evidence="6">
        <text>a primary alcohol + NADP(+) = an aldehyde + NADPH + H(+)</text>
        <dbReference type="Rhea" id="RHEA:15937"/>
        <dbReference type="ChEBI" id="CHEBI:15378"/>
        <dbReference type="ChEBI" id="CHEBI:15734"/>
        <dbReference type="ChEBI" id="CHEBI:17478"/>
        <dbReference type="ChEBI" id="CHEBI:57783"/>
        <dbReference type="ChEBI" id="CHEBI:58349"/>
        <dbReference type="EC" id="1.1.1.2"/>
    </reaction>
</comment>
<dbReference type="Proteomes" id="UP000070598">
    <property type="component" value="Unassembled WGS sequence"/>
</dbReference>
<evidence type="ECO:0000256" key="5">
    <source>
        <dbReference type="ARBA" id="ARBA00023002"/>
    </source>
</evidence>
<proteinExistence type="inferred from homology"/>
<dbReference type="Gene3D" id="3.40.50.720">
    <property type="entry name" value="NAD(P)-binding Rossmann-like Domain"/>
    <property type="match status" value="1"/>
</dbReference>
<dbReference type="OrthoDB" id="3567264at2"/>
<dbReference type="EMBL" id="JYIJ01000019">
    <property type="protein sequence ID" value="KWW97615.1"/>
    <property type="molecule type" value="Genomic_DNA"/>
</dbReference>
<evidence type="ECO:0000313" key="10">
    <source>
        <dbReference type="EMBL" id="KWW98979.1"/>
    </source>
</evidence>
<reference evidence="9 14" key="2">
    <citation type="submission" date="2015-02" db="EMBL/GenBank/DDBJ databases">
        <title>Physiological reanalysis, assessment of diazotrophy, and genome sequences of multiple isolates of Streptomyces thermoautotrophicus.</title>
        <authorList>
            <person name="MacKellar D.C."/>
            <person name="Lieber L."/>
            <person name="Norman J."/>
            <person name="Bolger A."/>
            <person name="Tobin C."/>
            <person name="Murray J.W."/>
            <person name="Prell J."/>
        </authorList>
    </citation>
    <scope>NUCLEOTIDE SEQUENCE [LARGE SCALE GENOMIC DNA]</scope>
    <source>
        <strain evidence="9 14">UBT1</strain>
    </source>
</reference>
<dbReference type="STRING" id="1469144.LI90_609"/>
<comment type="similarity">
    <text evidence="2 7">Belongs to the zinc-containing alcohol dehydrogenase family.</text>
</comment>
<dbReference type="FunFam" id="3.40.50.720:FF:000022">
    <property type="entry name" value="Cinnamyl alcohol dehydrogenase"/>
    <property type="match status" value="1"/>
</dbReference>
<keyword evidence="5 10" id="KW-0560">Oxidoreductase</keyword>
<evidence type="ECO:0000313" key="11">
    <source>
        <dbReference type="EMBL" id="KWX09102.1"/>
    </source>
</evidence>
<dbReference type="InterPro" id="IPR011032">
    <property type="entry name" value="GroES-like_sf"/>
</dbReference>
<keyword evidence="12" id="KW-1185">Reference proteome</keyword>
<evidence type="ECO:0000256" key="4">
    <source>
        <dbReference type="ARBA" id="ARBA00022833"/>
    </source>
</evidence>
<reference evidence="10" key="3">
    <citation type="submission" date="2015-04" db="EMBL/GenBank/DDBJ databases">
        <title>Physiological reanalysis, assessment of diazotrophy, and genome sequences of multiple isolates of Streptomyces thermoautotrophicus.</title>
        <authorList>
            <person name="MacKellar D.C."/>
            <person name="Lieber L."/>
            <person name="Norman J."/>
            <person name="Bolger A."/>
            <person name="Tobin C."/>
            <person name="Murray J.W."/>
            <person name="Woodward J."/>
            <person name="Friesen M."/>
            <person name="Prell J."/>
        </authorList>
    </citation>
    <scope>NUCLEOTIDE SEQUENCE [LARGE SCALE GENOMIC DNA]</scope>
    <source>
        <strain evidence="10">H1</strain>
    </source>
</reference>